<dbReference type="SMART" id="SM00984">
    <property type="entry name" value="UDPG_MGDP_dh_C"/>
    <property type="match status" value="1"/>
</dbReference>
<dbReference type="Pfam" id="PF03720">
    <property type="entry name" value="UDPG_MGDP_dh_C"/>
    <property type="match status" value="1"/>
</dbReference>
<dbReference type="SUPFAM" id="SSF48179">
    <property type="entry name" value="6-phosphogluconate dehydrogenase C-terminal domain-like"/>
    <property type="match status" value="1"/>
</dbReference>
<dbReference type="PIRSF" id="PIRSF500134">
    <property type="entry name" value="UDPglc_DH_bac"/>
    <property type="match status" value="1"/>
</dbReference>
<feature type="region of interest" description="Disordered" evidence="10">
    <location>
        <begin position="261"/>
        <end position="280"/>
    </location>
</feature>
<feature type="region of interest" description="Disordered" evidence="10">
    <location>
        <begin position="1004"/>
        <end position="1102"/>
    </location>
</feature>
<dbReference type="GO" id="GO:0006024">
    <property type="term" value="P:glycosaminoglycan biosynthetic process"/>
    <property type="evidence" value="ECO:0007669"/>
    <property type="project" value="TreeGrafter"/>
</dbReference>
<dbReference type="InterPro" id="IPR001732">
    <property type="entry name" value="UDP-Glc/GDP-Man_DH_N"/>
</dbReference>
<evidence type="ECO:0000259" key="11">
    <source>
        <dbReference type="SMART" id="SM00984"/>
    </source>
</evidence>
<dbReference type="AlphaFoldDB" id="A0A2S4L903"/>
<feature type="binding site" evidence="9">
    <location>
        <position position="567"/>
    </location>
    <ligand>
        <name>NAD(+)</name>
        <dbReference type="ChEBI" id="CHEBI:57540"/>
    </ligand>
</feature>
<evidence type="ECO:0000256" key="3">
    <source>
        <dbReference type="ARBA" id="ARBA00012954"/>
    </source>
</evidence>
<dbReference type="GO" id="GO:0005634">
    <property type="term" value="C:nucleus"/>
    <property type="evidence" value="ECO:0007669"/>
    <property type="project" value="TreeGrafter"/>
</dbReference>
<keyword evidence="5 9" id="KW-0520">NAD</keyword>
<feature type="compositionally biased region" description="Low complexity" evidence="10">
    <location>
        <begin position="1004"/>
        <end position="1014"/>
    </location>
</feature>
<sequence>MYFAVDGGTTETAAAPGRSTVKSRAHPLPLQALNGVRPPLEPQCQINGTRPVAWAVFAQHSSILAAASPPHNFSNSRPDSAARQRPRVPSKASLLLAHHSPRAPFRPPIHPPVVLVFFLALEDALALKTPLAPLARFLLPRCCCATPCRSLQRARPGPPPPTMAPPEAEVDSVKRPGLNGASEHANGGFHGEVKVRAICCVGAGYVGGPTAAVVAFQNPHIKVTVVDRDENRIRRWNSRHPPIYEPGLHDIVRIARDGGRETSFSNEPTSDAEGCSVDDGETAVPRRPGNLFFTTDVAKGIAEADVVLVAVNTPTKERGVGAGSATDMTAFEAVTGVVAQYAREGAIIVEKSTVPCRTAQLVADTLSMHRPGVHFEILSNPEFLAAGTAVNDLLYPDRILIGSAPTPSGKRAAEALVGVYAAWVPRERILTTNVWSSELAKLVANSMLAQRISSINSISAVCEQTGADVDEVARAIGVDPRIGNKFLMAGIGFGGSCFKKDVLNLVYLADTMGLPEVGEYWRQVVKMNEYARDRFTNRVIKCLNNTLVGKKVTILGYAFKKNTSDTREAPALEMVKTLLEERPREVAVFDPCCNPIVIKDEIKTLLGPVAAGNNISVYGNAYDACDGSTAVVIATEFDEFRNQPVPQPKPVPVSQPTPKMIGRKPNPKSDPRPFTSSAPTESDMLALHKHLVQRPGEASDDPLGRFNAEPSCADDCPDCLQEKESKQTGHATGMGSAEEYRPKERLDWVRIADAMAKPRWVFDGRGVIDSREMEKLGRCWCFRRRSTESQRGTGQRRQAAVCASTGASRSQQRRIVLAPFDGEAAIGHGRGGSHGQPGVMRCPCGRFKAATPTGPPPGHDSLNVEAAAASHSPRGTRSELVAITTTAGAMKPAHASLAVFSGLAALATGGPLPPEDIPDRCATICGPVVELTALCSPRKLAKRRRLGEPGRYGGNGMAAGEATARDDDRLERRGFVTLVPAPTSCPHELMASTTMTGVAATSAASSSSSSSSSSCRLAIQEAGTTRTTPSRITPFIVTLPPTTTAPLHQPRVSSSQPAPRPATTTGTAPGANGPPGTTTMPPPVPSSSPGLLPDTAGRGSHLEQTDGAAMMPAAMDAEVECVCLNRSFDVAEVAGLCASCIMQAGDVQNNVHVIMATCNFSSLEYTPGKDSTADNINVVASAPTVAVWGDKAGVASDAPRMASLGVVAGAVCFVVGSAMLL</sequence>
<dbReference type="InterPro" id="IPR036220">
    <property type="entry name" value="UDP-Glc/GDP-Man_DH_C_sf"/>
</dbReference>
<evidence type="ECO:0000256" key="10">
    <source>
        <dbReference type="SAM" id="MobiDB-lite"/>
    </source>
</evidence>
<dbReference type="GO" id="GO:0006065">
    <property type="term" value="P:UDP-glucuronate biosynthetic process"/>
    <property type="evidence" value="ECO:0007669"/>
    <property type="project" value="UniProtKB-UniPathway"/>
</dbReference>
<dbReference type="STRING" id="94208.A0A2S4L903"/>
<keyword evidence="4" id="KW-0560">Oxidoreductase</keyword>
<dbReference type="PANTHER" id="PTHR11374">
    <property type="entry name" value="UDP-GLUCOSE DEHYDROGENASE/UDP-MANNAC DEHYDROGENASE"/>
    <property type="match status" value="1"/>
</dbReference>
<dbReference type="PANTHER" id="PTHR11374:SF3">
    <property type="entry name" value="UDP-GLUCOSE 6-DEHYDROGENASE"/>
    <property type="match status" value="1"/>
</dbReference>
<dbReference type="GO" id="GO:0003979">
    <property type="term" value="F:UDP-glucose 6-dehydrogenase activity"/>
    <property type="evidence" value="ECO:0007669"/>
    <property type="project" value="UniProtKB-EC"/>
</dbReference>
<dbReference type="SUPFAM" id="SSF52413">
    <property type="entry name" value="UDP-glucose/GDP-mannose dehydrogenase C-terminal domain"/>
    <property type="match status" value="1"/>
</dbReference>
<dbReference type="Proteomes" id="UP000237481">
    <property type="component" value="Unassembled WGS sequence"/>
</dbReference>
<dbReference type="InterPro" id="IPR014026">
    <property type="entry name" value="UDP-Glc/GDP-Man_DH_dimer"/>
</dbReference>
<dbReference type="InterPro" id="IPR036291">
    <property type="entry name" value="NAD(P)-bd_dom_sf"/>
</dbReference>
<dbReference type="NCBIfam" id="TIGR03026">
    <property type="entry name" value="NDP-sugDHase"/>
    <property type="match status" value="1"/>
</dbReference>
<organism evidence="12 13">
    <name type="scientific">Tolypocladium paradoxum</name>
    <dbReference type="NCBI Taxonomy" id="94208"/>
    <lineage>
        <taxon>Eukaryota</taxon>
        <taxon>Fungi</taxon>
        <taxon>Dikarya</taxon>
        <taxon>Ascomycota</taxon>
        <taxon>Pezizomycotina</taxon>
        <taxon>Sordariomycetes</taxon>
        <taxon>Hypocreomycetidae</taxon>
        <taxon>Hypocreales</taxon>
        <taxon>Ophiocordycipitaceae</taxon>
        <taxon>Tolypocladium</taxon>
    </lineage>
</organism>
<dbReference type="GO" id="GO:0000271">
    <property type="term" value="P:polysaccharide biosynthetic process"/>
    <property type="evidence" value="ECO:0007669"/>
    <property type="project" value="InterPro"/>
</dbReference>
<dbReference type="InterPro" id="IPR017476">
    <property type="entry name" value="UDP-Glc/GDP-Man"/>
</dbReference>
<evidence type="ECO:0000256" key="4">
    <source>
        <dbReference type="ARBA" id="ARBA00023002"/>
    </source>
</evidence>
<feature type="region of interest" description="Disordered" evidence="10">
    <location>
        <begin position="68"/>
        <end position="89"/>
    </location>
</feature>
<name>A0A2S4L903_9HYPO</name>
<dbReference type="Gene3D" id="1.20.5.100">
    <property type="entry name" value="Cytochrome c1, transmembrane anchor, C-terminal"/>
    <property type="match status" value="1"/>
</dbReference>
<feature type="binding site" evidence="9">
    <location>
        <position position="227"/>
    </location>
    <ligand>
        <name>NAD(+)</name>
        <dbReference type="ChEBI" id="CHEBI:57540"/>
    </ligand>
</feature>
<feature type="binding site" evidence="9">
    <location>
        <position position="500"/>
    </location>
    <ligand>
        <name>NAD(+)</name>
        <dbReference type="ChEBI" id="CHEBI:57540"/>
    </ligand>
</feature>
<feature type="active site" description="Nucleophile" evidence="7">
    <location>
        <position position="497"/>
    </location>
</feature>
<accession>A0A2S4L903</accession>
<dbReference type="InterPro" id="IPR028356">
    <property type="entry name" value="UDPglc_DH_euk"/>
</dbReference>
<evidence type="ECO:0000256" key="5">
    <source>
        <dbReference type="ARBA" id="ARBA00023027"/>
    </source>
</evidence>
<feature type="binding site" evidence="8">
    <location>
        <position position="441"/>
    </location>
    <ligand>
        <name>substrate</name>
    </ligand>
</feature>
<feature type="binding site" evidence="8">
    <location>
        <position position="494"/>
    </location>
    <ligand>
        <name>substrate</name>
    </ligand>
</feature>
<dbReference type="InterPro" id="IPR008927">
    <property type="entry name" value="6-PGluconate_DH-like_C_sf"/>
</dbReference>
<dbReference type="PIRSF" id="PIRSF000124">
    <property type="entry name" value="UDPglc_GDPman_dh"/>
    <property type="match status" value="1"/>
</dbReference>
<evidence type="ECO:0000256" key="6">
    <source>
        <dbReference type="ARBA" id="ARBA00047473"/>
    </source>
</evidence>
<feature type="binding site" evidence="9">
    <location>
        <position position="353"/>
    </location>
    <ligand>
        <name>NAD(+)</name>
        <dbReference type="ChEBI" id="CHEBI:57540"/>
    </ligand>
</feature>
<dbReference type="Pfam" id="PF03721">
    <property type="entry name" value="UDPG_MGDP_dh_N"/>
    <property type="match status" value="2"/>
</dbReference>
<evidence type="ECO:0000256" key="9">
    <source>
        <dbReference type="PIRSR" id="PIRSR500134-3"/>
    </source>
</evidence>
<dbReference type="SUPFAM" id="SSF51735">
    <property type="entry name" value="NAD(P)-binding Rossmann-fold domains"/>
    <property type="match status" value="1"/>
</dbReference>
<reference evidence="12 13" key="1">
    <citation type="submission" date="2018-01" db="EMBL/GenBank/DDBJ databases">
        <title>Harnessing the power of phylogenomics to disentangle the directionality and signatures of interkingdom host jumping in the parasitic fungal genus Tolypocladium.</title>
        <authorList>
            <person name="Quandt C.A."/>
            <person name="Patterson W."/>
            <person name="Spatafora J.W."/>
        </authorList>
    </citation>
    <scope>NUCLEOTIDE SEQUENCE [LARGE SCALE GENOMIC DNA]</scope>
    <source>
        <strain evidence="12 13">NRBC 100945</strain>
    </source>
</reference>
<feature type="region of interest" description="Disordered" evidence="10">
    <location>
        <begin position="1"/>
        <end position="23"/>
    </location>
</feature>
<feature type="binding site" evidence="9">
    <location>
        <position position="232"/>
    </location>
    <ligand>
        <name>NAD(+)</name>
        <dbReference type="ChEBI" id="CHEBI:57540"/>
    </ligand>
</feature>
<evidence type="ECO:0000256" key="7">
    <source>
        <dbReference type="PIRSR" id="PIRSR500134-1"/>
    </source>
</evidence>
<comment type="similarity">
    <text evidence="2">Belongs to the UDP-glucose/GDP-mannose dehydrogenase family.</text>
</comment>
<dbReference type="EC" id="1.1.1.22" evidence="3"/>
<feature type="compositionally biased region" description="Pro residues" evidence="10">
    <location>
        <begin position="645"/>
        <end position="655"/>
    </location>
</feature>
<feature type="region of interest" description="Disordered" evidence="10">
    <location>
        <begin position="642"/>
        <end position="679"/>
    </location>
</feature>
<dbReference type="Gene3D" id="3.40.50.720">
    <property type="entry name" value="NAD(P)-binding Rossmann-like Domain"/>
    <property type="match status" value="2"/>
</dbReference>
<dbReference type="FunFam" id="1.20.5.100:FF:000001">
    <property type="entry name" value="UDP-glucose 6-dehydrogenase"/>
    <property type="match status" value="1"/>
</dbReference>
<feature type="domain" description="UDP-glucose/GDP-mannose dehydrogenase C-terminal" evidence="11">
    <location>
        <begin position="553"/>
        <end position="648"/>
    </location>
</feature>
<comment type="catalytic activity">
    <reaction evidence="6">
        <text>UDP-alpha-D-glucose + 2 NAD(+) + H2O = UDP-alpha-D-glucuronate + 2 NADH + 3 H(+)</text>
        <dbReference type="Rhea" id="RHEA:23596"/>
        <dbReference type="ChEBI" id="CHEBI:15377"/>
        <dbReference type="ChEBI" id="CHEBI:15378"/>
        <dbReference type="ChEBI" id="CHEBI:57540"/>
        <dbReference type="ChEBI" id="CHEBI:57945"/>
        <dbReference type="ChEBI" id="CHEBI:58052"/>
        <dbReference type="ChEBI" id="CHEBI:58885"/>
        <dbReference type="EC" id="1.1.1.22"/>
    </reaction>
</comment>
<dbReference type="InterPro" id="IPR028357">
    <property type="entry name" value="UDPglc_DH_bac"/>
</dbReference>
<comment type="caution">
    <text evidence="12">The sequence shown here is derived from an EMBL/GenBank/DDBJ whole genome shotgun (WGS) entry which is preliminary data.</text>
</comment>
<feature type="binding site" evidence="8">
    <location>
        <position position="560"/>
    </location>
    <ligand>
        <name>substrate</name>
    </ligand>
</feature>
<comment type="pathway">
    <text evidence="1">Nucleotide-sugar biosynthesis; UDP-alpha-D-glucuronate biosynthesis; UDP-alpha-D-glucuronate from UDP-alpha-D-glucose: step 1/1.</text>
</comment>
<evidence type="ECO:0000313" key="13">
    <source>
        <dbReference type="Proteomes" id="UP000237481"/>
    </source>
</evidence>
<feature type="binding site" evidence="9">
    <location>
        <position position="313"/>
    </location>
    <ligand>
        <name>NAD(+)</name>
        <dbReference type="ChEBI" id="CHEBI:57540"/>
    </ligand>
</feature>
<evidence type="ECO:0000256" key="2">
    <source>
        <dbReference type="ARBA" id="ARBA00006601"/>
    </source>
</evidence>
<feature type="region of interest" description="Disordered" evidence="10">
    <location>
        <begin position="153"/>
        <end position="186"/>
    </location>
</feature>
<dbReference type="EMBL" id="PKSG01000089">
    <property type="protein sequence ID" value="POR38916.1"/>
    <property type="molecule type" value="Genomic_DNA"/>
</dbReference>
<proteinExistence type="inferred from homology"/>
<dbReference type="OrthoDB" id="5059218at2759"/>
<feature type="compositionally biased region" description="Polar residues" evidence="10">
    <location>
        <begin position="1022"/>
        <end position="1031"/>
    </location>
</feature>
<keyword evidence="13" id="KW-1185">Reference proteome</keyword>
<feature type="compositionally biased region" description="Low complexity" evidence="10">
    <location>
        <begin position="1061"/>
        <end position="1079"/>
    </location>
</feature>
<gene>
    <name evidence="12" type="ORF">TPAR_00886</name>
</gene>
<evidence type="ECO:0000256" key="8">
    <source>
        <dbReference type="PIRSR" id="PIRSR500134-2"/>
    </source>
</evidence>
<evidence type="ECO:0000313" key="12">
    <source>
        <dbReference type="EMBL" id="POR38916.1"/>
    </source>
</evidence>
<dbReference type="InterPro" id="IPR014027">
    <property type="entry name" value="UDP-Glc/GDP-Man_DH_C"/>
</dbReference>
<dbReference type="Pfam" id="PF00984">
    <property type="entry name" value="UDPG_MGDP_dh"/>
    <property type="match status" value="1"/>
</dbReference>
<dbReference type="UniPathway" id="UPA00038">
    <property type="reaction ID" value="UER00491"/>
</dbReference>
<feature type="binding site" evidence="8">
    <location>
        <begin position="486"/>
        <end position="490"/>
    </location>
    <ligand>
        <name>substrate</name>
    </ligand>
</feature>
<protein>
    <recommendedName>
        <fullName evidence="3">UDP-glucose 6-dehydrogenase</fullName>
        <ecNumber evidence="3">1.1.1.22</ecNumber>
    </recommendedName>
</protein>
<feature type="compositionally biased region" description="Polar residues" evidence="10">
    <location>
        <begin position="1040"/>
        <end position="1056"/>
    </location>
</feature>
<evidence type="ECO:0000256" key="1">
    <source>
        <dbReference type="ARBA" id="ARBA00004701"/>
    </source>
</evidence>
<dbReference type="GO" id="GO:0051287">
    <property type="term" value="F:NAD binding"/>
    <property type="evidence" value="ECO:0007669"/>
    <property type="project" value="InterPro"/>
</dbReference>